<evidence type="ECO:0000256" key="2">
    <source>
        <dbReference type="ARBA" id="ARBA00022801"/>
    </source>
</evidence>
<dbReference type="PANTHER" id="PTHR31302">
    <property type="entry name" value="TRANSMEMBRANE PROTEIN WITH METALLOPHOSPHOESTERASE DOMAIN-RELATED"/>
    <property type="match status" value="1"/>
</dbReference>
<keyword evidence="2" id="KW-0378">Hydrolase</keyword>
<organism evidence="4 5">
    <name type="scientific">Silvibacterium bohemicum</name>
    <dbReference type="NCBI Taxonomy" id="1577686"/>
    <lineage>
        <taxon>Bacteria</taxon>
        <taxon>Pseudomonadati</taxon>
        <taxon>Acidobacteriota</taxon>
        <taxon>Terriglobia</taxon>
        <taxon>Terriglobales</taxon>
        <taxon>Acidobacteriaceae</taxon>
        <taxon>Silvibacterium</taxon>
    </lineage>
</organism>
<dbReference type="RefSeq" id="WP_050062370.1">
    <property type="nucleotide sequence ID" value="NZ_JACHEK010000002.1"/>
</dbReference>
<dbReference type="Gene3D" id="3.60.21.10">
    <property type="match status" value="1"/>
</dbReference>
<keyword evidence="5" id="KW-1185">Reference proteome</keyword>
<reference evidence="4 5" key="1">
    <citation type="submission" date="2020-08" db="EMBL/GenBank/DDBJ databases">
        <title>Genomic Encyclopedia of Type Strains, Phase IV (KMG-IV): sequencing the most valuable type-strain genomes for metagenomic binning, comparative biology and taxonomic classification.</title>
        <authorList>
            <person name="Goeker M."/>
        </authorList>
    </citation>
    <scope>NUCLEOTIDE SEQUENCE [LARGE SCALE GENOMIC DNA]</scope>
    <source>
        <strain evidence="4 5">DSM 103733</strain>
    </source>
</reference>
<evidence type="ECO:0000256" key="1">
    <source>
        <dbReference type="ARBA" id="ARBA00022723"/>
    </source>
</evidence>
<dbReference type="OrthoDB" id="9780884at2"/>
<evidence type="ECO:0000259" key="3">
    <source>
        <dbReference type="Pfam" id="PF00149"/>
    </source>
</evidence>
<dbReference type="InterPro" id="IPR051158">
    <property type="entry name" value="Metallophosphoesterase_sf"/>
</dbReference>
<dbReference type="Pfam" id="PF00149">
    <property type="entry name" value="Metallophos"/>
    <property type="match status" value="1"/>
</dbReference>
<dbReference type="Proteomes" id="UP000538666">
    <property type="component" value="Unassembled WGS sequence"/>
</dbReference>
<sequence>MGIPAPEPNPAISRRRFLALSGALAIGLPLYSAEIARHEISVEHVTIPMPRMADVFRGTRMIQISDLHYANYTEPFFIKQVVEHVNRLKGDIVVFTGDYISVGLWTPQDIARFAYSCAEILSGVTCPIRYAVLGNHDYAFNSKIVTDALLSHNIPVLTNRSEPLERDGKRLWFAGTGDALSHSADLDRAIPRASITGGEPVILLTHEPDIVKYVAPYGVDLMLSGHTHGGQIRIPFLPPLFLPQLGAEFIEGLFRVGNTNLYVNRGIGSVGLPLRFNCPPEITVLTLA</sequence>
<protein>
    <recommendedName>
        <fullName evidence="3">Calcineurin-like phosphoesterase domain-containing protein</fullName>
    </recommendedName>
</protein>
<dbReference type="GO" id="GO:0009245">
    <property type="term" value="P:lipid A biosynthetic process"/>
    <property type="evidence" value="ECO:0007669"/>
    <property type="project" value="TreeGrafter"/>
</dbReference>
<dbReference type="InterPro" id="IPR029052">
    <property type="entry name" value="Metallo-depent_PP-like"/>
</dbReference>
<dbReference type="EMBL" id="JACHEK010000002">
    <property type="protein sequence ID" value="MBB6143506.1"/>
    <property type="molecule type" value="Genomic_DNA"/>
</dbReference>
<keyword evidence="1" id="KW-0479">Metal-binding</keyword>
<name>A0A841JQ94_9BACT</name>
<evidence type="ECO:0000313" key="4">
    <source>
        <dbReference type="EMBL" id="MBB6143506.1"/>
    </source>
</evidence>
<dbReference type="InterPro" id="IPR006311">
    <property type="entry name" value="TAT_signal"/>
</dbReference>
<comment type="caution">
    <text evidence="4">The sequence shown here is derived from an EMBL/GenBank/DDBJ whole genome shotgun (WGS) entry which is preliminary data.</text>
</comment>
<proteinExistence type="predicted"/>
<dbReference type="InterPro" id="IPR004843">
    <property type="entry name" value="Calcineurin-like_PHP"/>
</dbReference>
<accession>A0A841JQ94</accession>
<dbReference type="CDD" id="cd07385">
    <property type="entry name" value="MPP_YkuE_C"/>
    <property type="match status" value="1"/>
</dbReference>
<dbReference type="GO" id="GO:0046872">
    <property type="term" value="F:metal ion binding"/>
    <property type="evidence" value="ECO:0007669"/>
    <property type="project" value="UniProtKB-KW"/>
</dbReference>
<gene>
    <name evidence="4" type="ORF">HNQ77_001450</name>
</gene>
<dbReference type="PANTHER" id="PTHR31302:SF31">
    <property type="entry name" value="PHOSPHODIESTERASE YAEI"/>
    <property type="match status" value="1"/>
</dbReference>
<dbReference type="GO" id="GO:0016020">
    <property type="term" value="C:membrane"/>
    <property type="evidence" value="ECO:0007669"/>
    <property type="project" value="GOC"/>
</dbReference>
<feature type="domain" description="Calcineurin-like phosphoesterase" evidence="3">
    <location>
        <begin position="60"/>
        <end position="229"/>
    </location>
</feature>
<evidence type="ECO:0000313" key="5">
    <source>
        <dbReference type="Proteomes" id="UP000538666"/>
    </source>
</evidence>
<dbReference type="PROSITE" id="PS51318">
    <property type="entry name" value="TAT"/>
    <property type="match status" value="1"/>
</dbReference>
<dbReference type="AlphaFoldDB" id="A0A841JQ94"/>
<dbReference type="GO" id="GO:0008758">
    <property type="term" value="F:UDP-2,3-diacylglucosamine hydrolase activity"/>
    <property type="evidence" value="ECO:0007669"/>
    <property type="project" value="TreeGrafter"/>
</dbReference>
<dbReference type="SUPFAM" id="SSF56300">
    <property type="entry name" value="Metallo-dependent phosphatases"/>
    <property type="match status" value="1"/>
</dbReference>